<comment type="caution">
    <text evidence="9">The sequence shown here is derived from an EMBL/GenBank/DDBJ whole genome shotgun (WGS) entry which is preliminary data.</text>
</comment>
<feature type="compositionally biased region" description="Polar residues" evidence="7">
    <location>
        <begin position="70"/>
        <end position="95"/>
    </location>
</feature>
<reference evidence="9 10" key="1">
    <citation type="submission" date="2024-07" db="EMBL/GenBank/DDBJ databases">
        <title>Draft sequence of the Neodothiora populina.</title>
        <authorList>
            <person name="Drown D.D."/>
            <person name="Schuette U.S."/>
            <person name="Buechlein A.B."/>
            <person name="Rusch D.R."/>
            <person name="Winton L.W."/>
            <person name="Adams G.A."/>
        </authorList>
    </citation>
    <scope>NUCLEOTIDE SEQUENCE [LARGE SCALE GENOMIC DNA]</scope>
    <source>
        <strain evidence="9 10">CPC 39397</strain>
    </source>
</reference>
<feature type="compositionally biased region" description="Polar residues" evidence="7">
    <location>
        <begin position="49"/>
        <end position="61"/>
    </location>
</feature>
<dbReference type="InterPro" id="IPR027469">
    <property type="entry name" value="Cation_efflux_TMD_sf"/>
</dbReference>
<feature type="domain" description="Cation efflux protein transmembrane" evidence="8">
    <location>
        <begin position="192"/>
        <end position="389"/>
    </location>
</feature>
<comment type="similarity">
    <text evidence="6">Belongs to the cation diffusion facilitator (CDF) transporter (TC 2.A.4) family. SLC30A subfamily.</text>
</comment>
<sequence length="493" mass="53149">MADQLPLPIPPRTPTPISDDEHDLPTASGLGIEGAYASPIGTRYAFDPASSSPPSEVTRSGSARADMLSPTFSLAQSSPNDAYSPLTPQSVSSEPAFQKVETRDSVANPFNFTPQQYTVGRPPSAHRPEAGKRRGHTYQRSSIHINAAMIPEPARRLPLQSPAALPTPTRKEVHKSMTSDQKARLVWCFCHFLVAGYVQWSAHASLAMTALSRLLLFDAAGAVTCVLVEVMGNFEVWTGSTIKHPFGLERVDVLAGFGLAVFIGFMGIDILSHGIQHLLENAGNHVAHSAHVHPRLSAGSVDVAALLAIVSTLISAVLLKNHSRIGKAMRFNLIAGWGAILGNPSHFLTLSCSTMLLMLPLLSLHTYKWFDSAMSFGVAFLMIAFGARLGTSLAAPLLMSYKGPGGSARVKDVIAEIARDPLITAVEDARFWQVHYGLCMANLSLKYRGSEYGDELVRIRDKVTSLVRNRLGGGYGNGALKWEVTVQLASECD</sequence>
<feature type="transmembrane region" description="Helical" evidence="6">
    <location>
        <begin position="214"/>
        <end position="232"/>
    </location>
</feature>
<dbReference type="PANTHER" id="PTHR45755:SF5">
    <property type="entry name" value="ZINC TRANSPORTER"/>
    <property type="match status" value="1"/>
</dbReference>
<feature type="transmembrane region" description="Helical" evidence="6">
    <location>
        <begin position="331"/>
        <end position="358"/>
    </location>
</feature>
<evidence type="ECO:0000256" key="1">
    <source>
        <dbReference type="ARBA" id="ARBA00004141"/>
    </source>
</evidence>
<evidence type="ECO:0000313" key="9">
    <source>
        <dbReference type="EMBL" id="KAL1301747.1"/>
    </source>
</evidence>
<protein>
    <recommendedName>
        <fullName evidence="6">Zinc transporter</fullName>
    </recommendedName>
</protein>
<keyword evidence="6" id="KW-0256">Endoplasmic reticulum</keyword>
<feature type="transmembrane region" description="Helical" evidence="6">
    <location>
        <begin position="253"/>
        <end position="276"/>
    </location>
</feature>
<organism evidence="9 10">
    <name type="scientific">Neodothiora populina</name>
    <dbReference type="NCBI Taxonomy" id="2781224"/>
    <lineage>
        <taxon>Eukaryota</taxon>
        <taxon>Fungi</taxon>
        <taxon>Dikarya</taxon>
        <taxon>Ascomycota</taxon>
        <taxon>Pezizomycotina</taxon>
        <taxon>Dothideomycetes</taxon>
        <taxon>Dothideomycetidae</taxon>
        <taxon>Dothideales</taxon>
        <taxon>Dothioraceae</taxon>
        <taxon>Neodothiora</taxon>
    </lineage>
</organism>
<feature type="region of interest" description="Disordered" evidence="7">
    <location>
        <begin position="1"/>
        <end position="137"/>
    </location>
</feature>
<comment type="subcellular location">
    <subcellularLocation>
        <location evidence="6">Endoplasmic reticulum membrane</location>
        <topology evidence="6">Multi-pass membrane protein</topology>
    </subcellularLocation>
    <subcellularLocation>
        <location evidence="1">Membrane</location>
        <topology evidence="1">Multi-pass membrane protein</topology>
    </subcellularLocation>
</comment>
<dbReference type="RefSeq" id="XP_069198023.1">
    <property type="nucleotide sequence ID" value="XM_069345815.1"/>
</dbReference>
<dbReference type="InterPro" id="IPR045316">
    <property type="entry name" value="Msc2-like"/>
</dbReference>
<dbReference type="Gene3D" id="1.20.1510.10">
    <property type="entry name" value="Cation efflux protein transmembrane domain"/>
    <property type="match status" value="1"/>
</dbReference>
<keyword evidence="5 6" id="KW-0472">Membrane</keyword>
<keyword evidence="4 6" id="KW-1133">Transmembrane helix</keyword>
<comment type="function">
    <text evidence="6">Functions as a zinc transporter.</text>
</comment>
<keyword evidence="6" id="KW-0406">Ion transport</keyword>
<dbReference type="Proteomes" id="UP001562354">
    <property type="component" value="Unassembled WGS sequence"/>
</dbReference>
<dbReference type="Pfam" id="PF01545">
    <property type="entry name" value="Cation_efflux"/>
    <property type="match status" value="1"/>
</dbReference>
<feature type="transmembrane region" description="Helical" evidence="6">
    <location>
        <begin position="296"/>
        <end position="319"/>
    </location>
</feature>
<feature type="transmembrane region" description="Helical" evidence="6">
    <location>
        <begin position="185"/>
        <end position="202"/>
    </location>
</feature>
<evidence type="ECO:0000313" key="10">
    <source>
        <dbReference type="Proteomes" id="UP001562354"/>
    </source>
</evidence>
<dbReference type="EMBL" id="JBFMKM010000013">
    <property type="protein sequence ID" value="KAL1301747.1"/>
    <property type="molecule type" value="Genomic_DNA"/>
</dbReference>
<feature type="compositionally biased region" description="Polar residues" evidence="7">
    <location>
        <begin position="108"/>
        <end position="118"/>
    </location>
</feature>
<gene>
    <name evidence="9" type="ORF">AAFC00_005949</name>
</gene>
<evidence type="ECO:0000256" key="3">
    <source>
        <dbReference type="ARBA" id="ARBA00022692"/>
    </source>
</evidence>
<keyword evidence="2 6" id="KW-0813">Transport</keyword>
<feature type="transmembrane region" description="Helical" evidence="6">
    <location>
        <begin position="378"/>
        <end position="399"/>
    </location>
</feature>
<evidence type="ECO:0000256" key="4">
    <source>
        <dbReference type="ARBA" id="ARBA00022989"/>
    </source>
</evidence>
<accession>A0ABR3P6R4</accession>
<dbReference type="SUPFAM" id="SSF161111">
    <property type="entry name" value="Cation efflux protein transmembrane domain-like"/>
    <property type="match status" value="1"/>
</dbReference>
<keyword evidence="3 6" id="KW-0812">Transmembrane</keyword>
<keyword evidence="10" id="KW-1185">Reference proteome</keyword>
<proteinExistence type="inferred from homology"/>
<evidence type="ECO:0000256" key="6">
    <source>
        <dbReference type="RuleBase" id="RU369017"/>
    </source>
</evidence>
<dbReference type="PANTHER" id="PTHR45755">
    <property type="match status" value="1"/>
</dbReference>
<evidence type="ECO:0000256" key="7">
    <source>
        <dbReference type="SAM" id="MobiDB-lite"/>
    </source>
</evidence>
<name>A0ABR3P6R4_9PEZI</name>
<evidence type="ECO:0000259" key="8">
    <source>
        <dbReference type="Pfam" id="PF01545"/>
    </source>
</evidence>
<dbReference type="InterPro" id="IPR058533">
    <property type="entry name" value="Cation_efflux_TM"/>
</dbReference>
<evidence type="ECO:0000256" key="5">
    <source>
        <dbReference type="ARBA" id="ARBA00023136"/>
    </source>
</evidence>
<dbReference type="GeneID" id="95979648"/>
<evidence type="ECO:0000256" key="2">
    <source>
        <dbReference type="ARBA" id="ARBA00022448"/>
    </source>
</evidence>